<dbReference type="PANTHER" id="PTHR43790:SF4">
    <property type="entry name" value="GUANOSINE IMPORT ATP-BINDING PROTEIN NUPO"/>
    <property type="match status" value="1"/>
</dbReference>
<evidence type="ECO:0000256" key="1">
    <source>
        <dbReference type="ARBA" id="ARBA00004202"/>
    </source>
</evidence>
<gene>
    <name evidence="11" type="ORF">HMPREF9194_00751</name>
</gene>
<comment type="caution">
    <text evidence="11">The sequence shown here is derived from an EMBL/GenBank/DDBJ whole genome shotgun (WGS) entry which is preliminary data.</text>
</comment>
<keyword evidence="6" id="KW-0547">Nucleotide-binding</keyword>
<dbReference type="RefSeq" id="WP_016525045.1">
    <property type="nucleotide sequence ID" value="NZ_KE332518.1"/>
</dbReference>
<keyword evidence="3" id="KW-1003">Cell membrane</keyword>
<dbReference type="InterPro" id="IPR050107">
    <property type="entry name" value="ABC_carbohydrate_import_ATPase"/>
</dbReference>
<dbReference type="InterPro" id="IPR017871">
    <property type="entry name" value="ABC_transporter-like_CS"/>
</dbReference>
<reference evidence="11 12" key="1">
    <citation type="submission" date="2013-04" db="EMBL/GenBank/DDBJ databases">
        <title>The Genome Sequence of Treponema maltophilum ATCC 51939.</title>
        <authorList>
            <consortium name="The Broad Institute Genomics Platform"/>
            <person name="Earl A."/>
            <person name="Ward D."/>
            <person name="Feldgarden M."/>
            <person name="Gevers D."/>
            <person name="Leonetti C."/>
            <person name="Blanton J.M."/>
            <person name="Dewhirst F.E."/>
            <person name="Izard J."/>
            <person name="Walker B."/>
            <person name="Young S."/>
            <person name="Zeng Q."/>
            <person name="Gargeya S."/>
            <person name="Fitzgerald M."/>
            <person name="Haas B."/>
            <person name="Abouelleil A."/>
            <person name="Allen A.W."/>
            <person name="Alvarado L."/>
            <person name="Arachchi H.M."/>
            <person name="Berlin A.M."/>
            <person name="Chapman S.B."/>
            <person name="Gainer-Dewar J."/>
            <person name="Goldberg J."/>
            <person name="Griggs A."/>
            <person name="Gujja S."/>
            <person name="Hansen M."/>
            <person name="Howarth C."/>
            <person name="Imamovic A."/>
            <person name="Ireland A."/>
            <person name="Larimer J."/>
            <person name="McCowan C."/>
            <person name="Murphy C."/>
            <person name="Pearson M."/>
            <person name="Poon T.W."/>
            <person name="Priest M."/>
            <person name="Roberts A."/>
            <person name="Saif S."/>
            <person name="Shea T."/>
            <person name="Sisk P."/>
            <person name="Sykes S."/>
            <person name="Wortman J."/>
            <person name="Nusbaum C."/>
            <person name="Birren B."/>
        </authorList>
    </citation>
    <scope>NUCLEOTIDE SEQUENCE [LARGE SCALE GENOMIC DNA]</scope>
    <source>
        <strain evidence="11 12">ATCC 51939</strain>
    </source>
</reference>
<dbReference type="Pfam" id="PF00005">
    <property type="entry name" value="ABC_tran"/>
    <property type="match status" value="2"/>
</dbReference>
<keyword evidence="8" id="KW-1278">Translocase</keyword>
<organism evidence="11 12">
    <name type="scientific">Treponema maltophilum ATCC 51939</name>
    <dbReference type="NCBI Taxonomy" id="1125699"/>
    <lineage>
        <taxon>Bacteria</taxon>
        <taxon>Pseudomonadati</taxon>
        <taxon>Spirochaetota</taxon>
        <taxon>Spirochaetia</taxon>
        <taxon>Spirochaetales</taxon>
        <taxon>Treponemataceae</taxon>
        <taxon>Treponema</taxon>
    </lineage>
</organism>
<dbReference type="SUPFAM" id="SSF52540">
    <property type="entry name" value="P-loop containing nucleoside triphosphate hydrolases"/>
    <property type="match status" value="2"/>
</dbReference>
<keyword evidence="4" id="KW-0762">Sugar transport</keyword>
<dbReference type="CDD" id="cd03216">
    <property type="entry name" value="ABC_Carb_Monos_I"/>
    <property type="match status" value="1"/>
</dbReference>
<dbReference type="HOGENOM" id="CLU_000604_92_0_12"/>
<dbReference type="InterPro" id="IPR003439">
    <property type="entry name" value="ABC_transporter-like_ATP-bd"/>
</dbReference>
<dbReference type="PROSITE" id="PS50893">
    <property type="entry name" value="ABC_TRANSPORTER_2"/>
    <property type="match status" value="2"/>
</dbReference>
<sequence length="514" mass="56262">MENNAIEMIGITKTFPGVVANDDVTIKVRENEVLALLGENGAGKSTLMSVLFGAYEADQGIIKIRGKEVKIKDPNAATALGIGMVHQHFKLVHNYTVTENIVLGMESVNRFGVLDLKTAEKRVAELSEQYGLMVNPRDKIEDITVGMQQRVEILKTLYRNADIIIFDEPTAVLTPQEIDELMNIIRRLKAEGKTIIIITHKLDEIKAVGERCTVLRRGRLIGTVNVADVTEHDLAEMMVGRAVKFEIDKKPANPSRTVLALKHLCVKSSRGRLAVKDLSLDVRAGEIVGIAGVDGNGQSELIYAITGLLPVESGSIMLNGTDITKYSIRERIEAGVGHIPEDRQKHGLVSEFTAAENIVLKNYYKAPYSSKSGLLNYQAIEAKTAELIRDFDIRAGEGTATIAGSMSGGNKQKLIIAREIELSPEVLVVAQPTRGLDVGAIEYIRQRIIDERDKGRAVLLVSFELDEIMNLCDRIATISKGSIVGVFNAGEVTEREIGVMMAGSKHKNTQEVPA</sequence>
<dbReference type="InterPro" id="IPR003593">
    <property type="entry name" value="AAA+_ATPase"/>
</dbReference>
<feature type="domain" description="ABC transporter" evidence="10">
    <location>
        <begin position="6"/>
        <end position="242"/>
    </location>
</feature>
<dbReference type="CDD" id="cd03215">
    <property type="entry name" value="ABC_Carb_Monos_II"/>
    <property type="match status" value="1"/>
</dbReference>
<keyword evidence="9" id="KW-0472">Membrane</keyword>
<dbReference type="GO" id="GO:0005886">
    <property type="term" value="C:plasma membrane"/>
    <property type="evidence" value="ECO:0007669"/>
    <property type="project" value="UniProtKB-SubCell"/>
</dbReference>
<keyword evidence="2" id="KW-0813">Transport</keyword>
<dbReference type="EMBL" id="ATFF01000006">
    <property type="protein sequence ID" value="EPF30434.1"/>
    <property type="molecule type" value="Genomic_DNA"/>
</dbReference>
<dbReference type="PATRIC" id="fig|1125699.3.peg.763"/>
<evidence type="ECO:0000256" key="8">
    <source>
        <dbReference type="ARBA" id="ARBA00022967"/>
    </source>
</evidence>
<keyword evidence="12" id="KW-1185">Reference proteome</keyword>
<accession>S3L0Y3</accession>
<dbReference type="FunFam" id="3.40.50.300:FF:000127">
    <property type="entry name" value="Ribose import ATP-binding protein RbsA"/>
    <property type="match status" value="1"/>
</dbReference>
<evidence type="ECO:0000313" key="11">
    <source>
        <dbReference type="EMBL" id="EPF30434.1"/>
    </source>
</evidence>
<evidence type="ECO:0000256" key="7">
    <source>
        <dbReference type="ARBA" id="ARBA00022840"/>
    </source>
</evidence>
<proteinExistence type="predicted"/>
<evidence type="ECO:0000259" key="10">
    <source>
        <dbReference type="PROSITE" id="PS50893"/>
    </source>
</evidence>
<protein>
    <recommendedName>
        <fullName evidence="10">ABC transporter domain-containing protein</fullName>
    </recommendedName>
</protein>
<dbReference type="InterPro" id="IPR027417">
    <property type="entry name" value="P-loop_NTPase"/>
</dbReference>
<evidence type="ECO:0000256" key="2">
    <source>
        <dbReference type="ARBA" id="ARBA00022448"/>
    </source>
</evidence>
<feature type="domain" description="ABC transporter" evidence="10">
    <location>
        <begin position="259"/>
        <end position="505"/>
    </location>
</feature>
<dbReference type="PROSITE" id="PS00211">
    <property type="entry name" value="ABC_TRANSPORTER_1"/>
    <property type="match status" value="1"/>
</dbReference>
<evidence type="ECO:0000256" key="5">
    <source>
        <dbReference type="ARBA" id="ARBA00022737"/>
    </source>
</evidence>
<name>S3L0Y3_TREMA</name>
<dbReference type="GO" id="GO:0005524">
    <property type="term" value="F:ATP binding"/>
    <property type="evidence" value="ECO:0007669"/>
    <property type="project" value="UniProtKB-KW"/>
</dbReference>
<dbReference type="STRING" id="1125699.HMPREF9194_00751"/>
<evidence type="ECO:0000256" key="6">
    <source>
        <dbReference type="ARBA" id="ARBA00022741"/>
    </source>
</evidence>
<dbReference type="eggNOG" id="COG3845">
    <property type="taxonomic scope" value="Bacteria"/>
</dbReference>
<keyword evidence="7" id="KW-0067">ATP-binding</keyword>
<dbReference type="OrthoDB" id="304830at2"/>
<dbReference type="SMART" id="SM00382">
    <property type="entry name" value="AAA"/>
    <property type="match status" value="2"/>
</dbReference>
<dbReference type="AlphaFoldDB" id="S3L0Y3"/>
<evidence type="ECO:0000256" key="4">
    <source>
        <dbReference type="ARBA" id="ARBA00022597"/>
    </source>
</evidence>
<dbReference type="PANTHER" id="PTHR43790">
    <property type="entry name" value="CARBOHYDRATE TRANSPORT ATP-BINDING PROTEIN MG119-RELATED"/>
    <property type="match status" value="1"/>
</dbReference>
<dbReference type="GO" id="GO:0016887">
    <property type="term" value="F:ATP hydrolysis activity"/>
    <property type="evidence" value="ECO:0007669"/>
    <property type="project" value="InterPro"/>
</dbReference>
<evidence type="ECO:0000313" key="12">
    <source>
        <dbReference type="Proteomes" id="UP000014541"/>
    </source>
</evidence>
<evidence type="ECO:0000256" key="3">
    <source>
        <dbReference type="ARBA" id="ARBA00022475"/>
    </source>
</evidence>
<comment type="subcellular location">
    <subcellularLocation>
        <location evidence="1">Cell membrane</location>
        <topology evidence="1">Peripheral membrane protein</topology>
    </subcellularLocation>
</comment>
<keyword evidence="5" id="KW-0677">Repeat</keyword>
<dbReference type="Gene3D" id="3.40.50.300">
    <property type="entry name" value="P-loop containing nucleotide triphosphate hydrolases"/>
    <property type="match status" value="2"/>
</dbReference>
<dbReference type="Proteomes" id="UP000014541">
    <property type="component" value="Unassembled WGS sequence"/>
</dbReference>
<evidence type="ECO:0000256" key="9">
    <source>
        <dbReference type="ARBA" id="ARBA00023136"/>
    </source>
</evidence>